<feature type="domain" description="Phosphoribosyltransferase" evidence="3">
    <location>
        <begin position="201"/>
        <end position="375"/>
    </location>
</feature>
<dbReference type="RefSeq" id="WP_218837860.1">
    <property type="nucleotide sequence ID" value="NZ_FZMP01000018.1"/>
</dbReference>
<accession>A0A284VJA2</accession>
<dbReference type="InterPro" id="IPR029058">
    <property type="entry name" value="AB_hydrolase_fold"/>
</dbReference>
<dbReference type="EMBL" id="FZMP01000018">
    <property type="protein sequence ID" value="SNQ59331.1"/>
    <property type="molecule type" value="Genomic_DNA"/>
</dbReference>
<dbReference type="CDD" id="cd06223">
    <property type="entry name" value="PRTases_typeI"/>
    <property type="match status" value="1"/>
</dbReference>
<proteinExistence type="inferred from homology"/>
<dbReference type="PANTHER" id="PTHR22946">
    <property type="entry name" value="DIENELACTONE HYDROLASE DOMAIN-CONTAINING PROTEIN-RELATED"/>
    <property type="match status" value="1"/>
</dbReference>
<evidence type="ECO:0000313" key="6">
    <source>
        <dbReference type="Proteomes" id="UP000218615"/>
    </source>
</evidence>
<keyword evidence="6" id="KW-1185">Reference proteome</keyword>
<comment type="similarity">
    <text evidence="2">Belongs to the AB hydrolase superfamily. FUS2 hydrolase family.</text>
</comment>
<dbReference type="AlphaFoldDB" id="A0A284VJA2"/>
<keyword evidence="5" id="KW-0808">Transferase</keyword>
<dbReference type="SUPFAM" id="SSF53474">
    <property type="entry name" value="alpha/beta-Hydrolases"/>
    <property type="match status" value="1"/>
</dbReference>
<keyword evidence="1" id="KW-0378">Hydrolase</keyword>
<dbReference type="GO" id="GO:0016788">
    <property type="term" value="F:hydrolase activity, acting on ester bonds"/>
    <property type="evidence" value="ECO:0007669"/>
    <property type="project" value="UniProtKB-ARBA"/>
</dbReference>
<evidence type="ECO:0000256" key="2">
    <source>
        <dbReference type="ARBA" id="ARBA00038115"/>
    </source>
</evidence>
<dbReference type="GO" id="GO:0016757">
    <property type="term" value="F:glycosyltransferase activity"/>
    <property type="evidence" value="ECO:0007669"/>
    <property type="project" value="UniProtKB-KW"/>
</dbReference>
<name>A0A284VJA2_9EURY</name>
<gene>
    <name evidence="5" type="ORF">MNV_1140027</name>
</gene>
<keyword evidence="5" id="KW-0328">Glycosyltransferase</keyword>
<dbReference type="Gene3D" id="3.40.50.1820">
    <property type="entry name" value="alpha/beta hydrolase"/>
    <property type="match status" value="1"/>
</dbReference>
<organism evidence="5 6">
    <name type="scientific">Candidatus Methanoperedens nitratireducens</name>
    <dbReference type="NCBI Taxonomy" id="1392998"/>
    <lineage>
        <taxon>Archaea</taxon>
        <taxon>Methanobacteriati</taxon>
        <taxon>Methanobacteriota</taxon>
        <taxon>Stenosarchaea group</taxon>
        <taxon>Methanomicrobia</taxon>
        <taxon>Methanosarcinales</taxon>
        <taxon>ANME-2 cluster</taxon>
        <taxon>Candidatus Methanoperedentaceae</taxon>
        <taxon>Candidatus Methanoperedens</taxon>
    </lineage>
</organism>
<reference evidence="6" key="1">
    <citation type="submission" date="2017-06" db="EMBL/GenBank/DDBJ databases">
        <authorList>
            <person name="Cremers G."/>
        </authorList>
    </citation>
    <scope>NUCLEOTIDE SEQUENCE [LARGE SCALE GENOMIC DNA]</scope>
</reference>
<dbReference type="OrthoDB" id="56536at2157"/>
<protein>
    <submittedName>
        <fullName evidence="5">Phosphoribosyltransferase (Modular protein)</fullName>
    </submittedName>
</protein>
<dbReference type="Proteomes" id="UP000218615">
    <property type="component" value="Unassembled WGS sequence"/>
</dbReference>
<evidence type="ECO:0000313" key="5">
    <source>
        <dbReference type="EMBL" id="SNQ59331.1"/>
    </source>
</evidence>
<dbReference type="InterPro" id="IPR000073">
    <property type="entry name" value="AB_hydrolase_1"/>
</dbReference>
<dbReference type="Pfam" id="PF00156">
    <property type="entry name" value="Pribosyltran"/>
    <property type="match status" value="1"/>
</dbReference>
<dbReference type="InterPro" id="IPR050261">
    <property type="entry name" value="FrsA_esterase"/>
</dbReference>
<sequence length="415" mass="45272">MEEKVTNKPAVIFAHGLRSSKDSPRNIYIAGGLVEKGFCCFLPDFTGHGESEGDASDATVEQFARDIGVSLDYINSKEGVNPARVGICGSSIGGTAALVRAATDSRIKALALRSAPAEGYYKYADNVRIPTLIVQGDADPIMSESLILHEHLAGEKKLALIKGADHLYSKEKHLREAREAIVQWFVEKLGSDDPAKIYKDRKDAGAELAYRLKDYKDRKDVMVLALPRGGAVTGYKIASYLNCPLDVIIVRKLGFPGQPELAIGAVSETGTVVLNESIITSYGVTEDYIRDEISRQKKVIEKRVDLYRKGQKIPDLKGKIIILVDDGAATGATAKAAVSTLKLESIEKLVVALPVAPPDTADELRRMADEFICLETPYDFTAVGSYYEDFTQVTDEEVVDILERARKSVKALTEG</sequence>
<dbReference type="InterPro" id="IPR000836">
    <property type="entry name" value="PRTase_dom"/>
</dbReference>
<evidence type="ECO:0000259" key="3">
    <source>
        <dbReference type="Pfam" id="PF00156"/>
    </source>
</evidence>
<dbReference type="InterPro" id="IPR029057">
    <property type="entry name" value="PRTase-like"/>
</dbReference>
<dbReference type="PANTHER" id="PTHR22946:SF9">
    <property type="entry name" value="POLYKETIDE TRANSFERASE AF380"/>
    <property type="match status" value="1"/>
</dbReference>
<dbReference type="SUPFAM" id="SSF53271">
    <property type="entry name" value="PRTase-like"/>
    <property type="match status" value="1"/>
</dbReference>
<evidence type="ECO:0000259" key="4">
    <source>
        <dbReference type="Pfam" id="PF00561"/>
    </source>
</evidence>
<dbReference type="Pfam" id="PF00561">
    <property type="entry name" value="Abhydrolase_1"/>
    <property type="match status" value="1"/>
</dbReference>
<feature type="domain" description="AB hydrolase-1" evidence="4">
    <location>
        <begin position="9"/>
        <end position="115"/>
    </location>
</feature>
<dbReference type="Gene3D" id="3.30.1310.20">
    <property type="entry name" value="PRTase-like"/>
    <property type="match status" value="1"/>
</dbReference>
<dbReference type="Gene3D" id="3.40.50.2020">
    <property type="match status" value="1"/>
</dbReference>
<dbReference type="STRING" id="1392998.ANME2D_01976"/>
<evidence type="ECO:0000256" key="1">
    <source>
        <dbReference type="ARBA" id="ARBA00022801"/>
    </source>
</evidence>